<comment type="caution">
    <text evidence="1">The sequence shown here is derived from an EMBL/GenBank/DDBJ whole genome shotgun (WGS) entry which is preliminary data.</text>
</comment>
<organism evidence="1">
    <name type="scientific">bioreactor metagenome</name>
    <dbReference type="NCBI Taxonomy" id="1076179"/>
    <lineage>
        <taxon>unclassified sequences</taxon>
        <taxon>metagenomes</taxon>
        <taxon>ecological metagenomes</taxon>
    </lineage>
</organism>
<name>A0A645FAM8_9ZZZZ</name>
<evidence type="ECO:0000313" key="1">
    <source>
        <dbReference type="EMBL" id="MPN10389.1"/>
    </source>
</evidence>
<proteinExistence type="predicted"/>
<reference evidence="1" key="1">
    <citation type="submission" date="2019-08" db="EMBL/GenBank/DDBJ databases">
        <authorList>
            <person name="Kucharzyk K."/>
            <person name="Murdoch R.W."/>
            <person name="Higgins S."/>
            <person name="Loffler F."/>
        </authorList>
    </citation>
    <scope>NUCLEOTIDE SEQUENCE</scope>
</reference>
<sequence>MSDFTIDDWQVPLQNTQKGVHTFRFTITASDGQTANAS</sequence>
<protein>
    <submittedName>
        <fullName evidence="1">Uncharacterized protein</fullName>
    </submittedName>
</protein>
<dbReference type="EMBL" id="VSSQ01056534">
    <property type="protein sequence ID" value="MPN10389.1"/>
    <property type="molecule type" value="Genomic_DNA"/>
</dbReference>
<accession>A0A645FAM8</accession>
<gene>
    <name evidence="1" type="ORF">SDC9_157684</name>
</gene>
<dbReference type="AlphaFoldDB" id="A0A645FAM8"/>